<evidence type="ECO:0000256" key="1">
    <source>
        <dbReference type="ARBA" id="ARBA00004141"/>
    </source>
</evidence>
<dbReference type="SUPFAM" id="SSF103481">
    <property type="entry name" value="Multidrug resistance efflux transporter EmrE"/>
    <property type="match status" value="2"/>
</dbReference>
<name>A0A9E8MTX0_9FLAO</name>
<keyword evidence="3 6" id="KW-0812">Transmembrane</keyword>
<feature type="transmembrane region" description="Helical" evidence="6">
    <location>
        <begin position="92"/>
        <end position="114"/>
    </location>
</feature>
<protein>
    <submittedName>
        <fullName evidence="8">DMT family transporter</fullName>
    </submittedName>
</protein>
<feature type="domain" description="EamA" evidence="7">
    <location>
        <begin position="154"/>
        <end position="287"/>
    </location>
</feature>
<dbReference type="AlphaFoldDB" id="A0A9E8MTX0"/>
<feature type="domain" description="EamA" evidence="7">
    <location>
        <begin position="10"/>
        <end position="137"/>
    </location>
</feature>
<dbReference type="EMBL" id="CP113088">
    <property type="protein sequence ID" value="WAC01256.1"/>
    <property type="molecule type" value="Genomic_DNA"/>
</dbReference>
<feature type="transmembrane region" description="Helical" evidence="6">
    <location>
        <begin position="149"/>
        <end position="169"/>
    </location>
</feature>
<proteinExistence type="inferred from homology"/>
<keyword evidence="4 6" id="KW-1133">Transmembrane helix</keyword>
<dbReference type="KEGG" id="lnu:N7U66_14190"/>
<evidence type="ECO:0000259" key="7">
    <source>
        <dbReference type="Pfam" id="PF00892"/>
    </source>
</evidence>
<evidence type="ECO:0000256" key="4">
    <source>
        <dbReference type="ARBA" id="ARBA00022989"/>
    </source>
</evidence>
<dbReference type="PANTHER" id="PTHR32322:SF2">
    <property type="entry name" value="EAMA DOMAIN-CONTAINING PROTEIN"/>
    <property type="match status" value="1"/>
</dbReference>
<feature type="transmembrane region" description="Helical" evidence="6">
    <location>
        <begin position="212"/>
        <end position="233"/>
    </location>
</feature>
<keyword evidence="5 6" id="KW-0472">Membrane</keyword>
<feature type="transmembrane region" description="Helical" evidence="6">
    <location>
        <begin position="270"/>
        <end position="287"/>
    </location>
</feature>
<sequence>MPNNNTKWVYLLILSVIWGTSFILIKKGLLGLTPYQLGALRTFFTGLFLFSVGFNRIKTIKKKDWKWIIIYGFLGSFIPAFLFAIAETEIDSAVVSVLNSLVPLNTVLMGLAVFKITSTKRQILGVIIGFVGTSILILKGAELNPNQNYLFAGFVIVSTVMYAANVNIIKRYLQDVKPLTIAVGNYVPIIIPALAILFFTDFFSAENFSASLFRTSILYVIVLSLFGTALAKVLFNKLVQLSTPVFASSVTYIMPIVALSWGLLDGEKFTLIQGFATLIILIGVWLANKKKQPVSRSQEKTKYN</sequence>
<feature type="transmembrane region" description="Helical" evidence="6">
    <location>
        <begin position="7"/>
        <end position="25"/>
    </location>
</feature>
<dbReference type="InterPro" id="IPR000620">
    <property type="entry name" value="EamA_dom"/>
</dbReference>
<feature type="transmembrane region" description="Helical" evidence="6">
    <location>
        <begin position="67"/>
        <end position="86"/>
    </location>
</feature>
<dbReference type="Proteomes" id="UP001164705">
    <property type="component" value="Chromosome"/>
</dbReference>
<keyword evidence="9" id="KW-1185">Reference proteome</keyword>
<accession>A0A9E8MTX0</accession>
<dbReference type="PANTHER" id="PTHR32322">
    <property type="entry name" value="INNER MEMBRANE TRANSPORTER"/>
    <property type="match status" value="1"/>
</dbReference>
<dbReference type="RefSeq" id="WP_267675871.1">
    <property type="nucleotide sequence ID" value="NZ_CP113088.1"/>
</dbReference>
<gene>
    <name evidence="8" type="ORF">N7U66_14190</name>
</gene>
<feature type="transmembrane region" description="Helical" evidence="6">
    <location>
        <begin position="181"/>
        <end position="200"/>
    </location>
</feature>
<feature type="transmembrane region" description="Helical" evidence="6">
    <location>
        <begin position="37"/>
        <end position="55"/>
    </location>
</feature>
<evidence type="ECO:0000313" key="8">
    <source>
        <dbReference type="EMBL" id="WAC01256.1"/>
    </source>
</evidence>
<comment type="similarity">
    <text evidence="2">Belongs to the EamA transporter family.</text>
</comment>
<evidence type="ECO:0000313" key="9">
    <source>
        <dbReference type="Proteomes" id="UP001164705"/>
    </source>
</evidence>
<evidence type="ECO:0000256" key="6">
    <source>
        <dbReference type="SAM" id="Phobius"/>
    </source>
</evidence>
<feature type="transmembrane region" description="Helical" evidence="6">
    <location>
        <begin position="123"/>
        <end position="143"/>
    </location>
</feature>
<comment type="subcellular location">
    <subcellularLocation>
        <location evidence="1">Membrane</location>
        <topology evidence="1">Multi-pass membrane protein</topology>
    </subcellularLocation>
</comment>
<reference evidence="8" key="1">
    <citation type="submission" date="2022-11" db="EMBL/GenBank/DDBJ databases">
        <title>Lacinutrix neustonica HL-RS19T sp. nov., isolated from the surface microlayer sample of brackish Lake Shihwa.</title>
        <authorList>
            <person name="Choi J.Y."/>
            <person name="Hwang C.Y."/>
        </authorList>
    </citation>
    <scope>NUCLEOTIDE SEQUENCE</scope>
    <source>
        <strain evidence="8">HL-RS19</strain>
    </source>
</reference>
<evidence type="ECO:0000256" key="3">
    <source>
        <dbReference type="ARBA" id="ARBA00022692"/>
    </source>
</evidence>
<evidence type="ECO:0000256" key="5">
    <source>
        <dbReference type="ARBA" id="ARBA00023136"/>
    </source>
</evidence>
<dbReference type="InterPro" id="IPR050638">
    <property type="entry name" value="AA-Vitamin_Transporters"/>
</dbReference>
<dbReference type="Pfam" id="PF00892">
    <property type="entry name" value="EamA"/>
    <property type="match status" value="2"/>
</dbReference>
<dbReference type="InterPro" id="IPR037185">
    <property type="entry name" value="EmrE-like"/>
</dbReference>
<evidence type="ECO:0000256" key="2">
    <source>
        <dbReference type="ARBA" id="ARBA00007362"/>
    </source>
</evidence>
<dbReference type="GO" id="GO:0016020">
    <property type="term" value="C:membrane"/>
    <property type="evidence" value="ECO:0007669"/>
    <property type="project" value="UniProtKB-SubCell"/>
</dbReference>
<organism evidence="8 9">
    <name type="scientific">Lacinutrix neustonica</name>
    <dbReference type="NCBI Taxonomy" id="2980107"/>
    <lineage>
        <taxon>Bacteria</taxon>
        <taxon>Pseudomonadati</taxon>
        <taxon>Bacteroidota</taxon>
        <taxon>Flavobacteriia</taxon>
        <taxon>Flavobacteriales</taxon>
        <taxon>Flavobacteriaceae</taxon>
        <taxon>Lacinutrix</taxon>
    </lineage>
</organism>
<feature type="transmembrane region" description="Helical" evidence="6">
    <location>
        <begin position="245"/>
        <end position="264"/>
    </location>
</feature>